<dbReference type="Proteomes" id="UP000234483">
    <property type="component" value="Unassembled WGS sequence"/>
</dbReference>
<protein>
    <recommendedName>
        <fullName evidence="8">Pseudouridine synthase</fullName>
        <ecNumber evidence="8">5.4.99.-</ecNumber>
    </recommendedName>
</protein>
<evidence type="ECO:0000259" key="9">
    <source>
        <dbReference type="Pfam" id="PF00849"/>
    </source>
</evidence>
<dbReference type="InterPro" id="IPR006145">
    <property type="entry name" value="PsdUridine_synth_RsuA/RluA"/>
</dbReference>
<keyword evidence="3 7" id="KW-0694">RNA-binding</keyword>
<keyword evidence="4 8" id="KW-0413">Isomerase</keyword>
<name>A0A2N5CKN9_9CAUL</name>
<proteinExistence type="inferred from homology"/>
<dbReference type="PANTHER" id="PTHR47683">
    <property type="entry name" value="PSEUDOURIDINE SYNTHASE FAMILY PROTEIN-RELATED"/>
    <property type="match status" value="1"/>
</dbReference>
<dbReference type="SUPFAM" id="SSF55120">
    <property type="entry name" value="Pseudouridine synthase"/>
    <property type="match status" value="1"/>
</dbReference>
<evidence type="ECO:0000256" key="2">
    <source>
        <dbReference type="ARBA" id="ARBA00008348"/>
    </source>
</evidence>
<reference evidence="12 13" key="1">
    <citation type="submission" date="2017-12" db="EMBL/GenBank/DDBJ databases">
        <title>The genome sequence of Caulobacter flavus CGMCC1 15093.</title>
        <authorList>
            <person name="Gao J."/>
            <person name="Mao X."/>
            <person name="Sun J."/>
        </authorList>
    </citation>
    <scope>NUCLEOTIDE SEQUENCE [LARGE SCALE GENOMIC DNA]</scope>
    <source>
        <strain evidence="12 13">CGMCC1 15093</strain>
    </source>
</reference>
<dbReference type="Gene3D" id="3.10.290.10">
    <property type="entry name" value="RNA-binding S4 domain"/>
    <property type="match status" value="1"/>
</dbReference>
<dbReference type="Pfam" id="PF00849">
    <property type="entry name" value="PseudoU_synth_2"/>
    <property type="match status" value="1"/>
</dbReference>
<evidence type="ECO:0000256" key="1">
    <source>
        <dbReference type="ARBA" id="ARBA00000073"/>
    </source>
</evidence>
<evidence type="ECO:0000313" key="14">
    <source>
        <dbReference type="Proteomes" id="UP000281192"/>
    </source>
</evidence>
<evidence type="ECO:0000313" key="12">
    <source>
        <dbReference type="EMBL" id="PLR06047.1"/>
    </source>
</evidence>
<comment type="function">
    <text evidence="6">Responsible for synthesis of pseudouridine from uracil-516 in 16S ribosomal RNA.</text>
</comment>
<dbReference type="FunFam" id="3.30.70.1560:FF:000001">
    <property type="entry name" value="Pseudouridine synthase"/>
    <property type="match status" value="1"/>
</dbReference>
<dbReference type="EC" id="5.4.99.-" evidence="8"/>
<dbReference type="EMBL" id="PJRQ01000055">
    <property type="protein sequence ID" value="PLR06047.1"/>
    <property type="molecule type" value="Genomic_DNA"/>
</dbReference>
<dbReference type="InterPro" id="IPR036986">
    <property type="entry name" value="S4_RNA-bd_sf"/>
</dbReference>
<dbReference type="KEGG" id="cfh:C1707_17500"/>
<dbReference type="RefSeq" id="WP_101715863.1">
    <property type="nucleotide sequence ID" value="NZ_CP026100.1"/>
</dbReference>
<reference evidence="11 14" key="2">
    <citation type="submission" date="2018-01" db="EMBL/GenBank/DDBJ databases">
        <title>Complete genome sequence of Caulobacter flavus RHGG3.</title>
        <authorList>
            <person name="Yang E."/>
        </authorList>
    </citation>
    <scope>NUCLEOTIDE SEQUENCE [LARGE SCALE GENOMIC DNA]</scope>
    <source>
        <strain evidence="11 14">RHGG3</strain>
    </source>
</reference>
<dbReference type="GO" id="GO:0003723">
    <property type="term" value="F:RNA binding"/>
    <property type="evidence" value="ECO:0007669"/>
    <property type="project" value="UniProtKB-KW"/>
</dbReference>
<evidence type="ECO:0000256" key="7">
    <source>
        <dbReference type="PROSITE-ProRule" id="PRU00182"/>
    </source>
</evidence>
<evidence type="ECO:0000256" key="3">
    <source>
        <dbReference type="ARBA" id="ARBA00022884"/>
    </source>
</evidence>
<organism evidence="12 13">
    <name type="scientific">Caulobacter flavus</name>
    <dbReference type="NCBI Taxonomy" id="1679497"/>
    <lineage>
        <taxon>Bacteria</taxon>
        <taxon>Pseudomonadati</taxon>
        <taxon>Pseudomonadota</taxon>
        <taxon>Alphaproteobacteria</taxon>
        <taxon>Caulobacterales</taxon>
        <taxon>Caulobacteraceae</taxon>
        <taxon>Caulobacter</taxon>
    </lineage>
</organism>
<sequence length="244" mass="26873">MTKALMARLDRLLANLGYGARREVQALVASGKVTFDGVPLKDAGKRIAVTADLPQHLMIRGVPVDPPAPLVLLMNKPLGVVCSHREDGAKIYDLLPRRWQIRDPALSSVGRLDKDTSGLLLITDDGDFLHRVISPKRHVEKTYLASLDRPLSGKEGEAFASGTLMLEGEEKPLLPASLDVVDEKTARLTITEGRYHQVRRMFAAMDNHVVALHRERIGGITLPGDLEPGKHRILTTQEAEQVFS</sequence>
<evidence type="ECO:0000313" key="11">
    <source>
        <dbReference type="EMBL" id="AYV47908.1"/>
    </source>
</evidence>
<feature type="domain" description="RNA-binding S4" evidence="10">
    <location>
        <begin position="8"/>
        <end position="48"/>
    </location>
</feature>
<evidence type="ECO:0000259" key="10">
    <source>
        <dbReference type="Pfam" id="PF01479"/>
    </source>
</evidence>
<dbReference type="PROSITE" id="PS01149">
    <property type="entry name" value="PSI_RSU"/>
    <property type="match status" value="1"/>
</dbReference>
<dbReference type="SUPFAM" id="SSF55174">
    <property type="entry name" value="Alpha-L RNA-binding motif"/>
    <property type="match status" value="1"/>
</dbReference>
<evidence type="ECO:0000256" key="6">
    <source>
        <dbReference type="ARBA" id="ARBA00037590"/>
    </source>
</evidence>
<dbReference type="NCBIfam" id="TIGR00093">
    <property type="entry name" value="pseudouridine synthase"/>
    <property type="match status" value="1"/>
</dbReference>
<dbReference type="InterPro" id="IPR020094">
    <property type="entry name" value="TruA/RsuA/RluB/E/F_N"/>
</dbReference>
<accession>A0A2N5CKN9</accession>
<comment type="catalytic activity">
    <reaction evidence="5">
        <text>uridine(516) in 16S rRNA = pseudouridine(516) in 16S rRNA</text>
        <dbReference type="Rhea" id="RHEA:38867"/>
        <dbReference type="Rhea" id="RHEA-COMP:10089"/>
        <dbReference type="Rhea" id="RHEA-COMP:10090"/>
        <dbReference type="ChEBI" id="CHEBI:65314"/>
        <dbReference type="ChEBI" id="CHEBI:65315"/>
        <dbReference type="EC" id="5.4.99.19"/>
    </reaction>
</comment>
<dbReference type="PROSITE" id="PS50889">
    <property type="entry name" value="S4"/>
    <property type="match status" value="1"/>
</dbReference>
<evidence type="ECO:0000256" key="5">
    <source>
        <dbReference type="ARBA" id="ARBA00036749"/>
    </source>
</evidence>
<dbReference type="CDD" id="cd00165">
    <property type="entry name" value="S4"/>
    <property type="match status" value="1"/>
</dbReference>
<dbReference type="CDD" id="cd02553">
    <property type="entry name" value="PseudoU_synth_RsuA"/>
    <property type="match status" value="1"/>
</dbReference>
<dbReference type="Gene3D" id="3.30.70.1560">
    <property type="entry name" value="Alpha-L RNA-binding motif"/>
    <property type="match status" value="1"/>
</dbReference>
<feature type="domain" description="Pseudouridine synthase RsuA/RluA-like" evidence="9">
    <location>
        <begin position="71"/>
        <end position="204"/>
    </location>
</feature>
<dbReference type="Proteomes" id="UP000281192">
    <property type="component" value="Chromosome"/>
</dbReference>
<gene>
    <name evidence="11" type="ORF">C1707_17500</name>
    <name evidence="12" type="ORF">CFHF_26275</name>
</gene>
<evidence type="ECO:0000313" key="13">
    <source>
        <dbReference type="Proteomes" id="UP000234483"/>
    </source>
</evidence>
<dbReference type="Pfam" id="PF01479">
    <property type="entry name" value="S4"/>
    <property type="match status" value="1"/>
</dbReference>
<dbReference type="InterPro" id="IPR018496">
    <property type="entry name" value="PsdUridine_synth_RsuA/RluB_CS"/>
</dbReference>
<dbReference type="InterPro" id="IPR042092">
    <property type="entry name" value="PsdUridine_s_RsuA/RluB/E/F_cat"/>
</dbReference>
<dbReference type="AlphaFoldDB" id="A0A2N5CKN9"/>
<dbReference type="InterPro" id="IPR050343">
    <property type="entry name" value="RsuA_PseudoU_synthase"/>
</dbReference>
<dbReference type="GO" id="GO:0160136">
    <property type="term" value="F:16S rRNA pseudouridine(516) synthase activity"/>
    <property type="evidence" value="ECO:0007669"/>
    <property type="project" value="UniProtKB-EC"/>
</dbReference>
<dbReference type="InterPro" id="IPR000748">
    <property type="entry name" value="PsdUridine_synth_RsuA/RluB/E/F"/>
</dbReference>
<comment type="catalytic activity">
    <reaction evidence="1">
        <text>a uridine in RNA = a pseudouridine in RNA</text>
        <dbReference type="Rhea" id="RHEA:48348"/>
        <dbReference type="Rhea" id="RHEA-COMP:12068"/>
        <dbReference type="Rhea" id="RHEA-COMP:12069"/>
        <dbReference type="ChEBI" id="CHEBI:65314"/>
        <dbReference type="ChEBI" id="CHEBI:65315"/>
    </reaction>
</comment>
<keyword evidence="14" id="KW-1185">Reference proteome</keyword>
<dbReference type="PANTHER" id="PTHR47683:SF4">
    <property type="entry name" value="PSEUDOURIDINE SYNTHASE"/>
    <property type="match status" value="1"/>
</dbReference>
<dbReference type="InterPro" id="IPR020103">
    <property type="entry name" value="PsdUridine_synth_cat_dom_sf"/>
</dbReference>
<dbReference type="GO" id="GO:0000455">
    <property type="term" value="P:enzyme-directed rRNA pseudouridine synthesis"/>
    <property type="evidence" value="ECO:0007669"/>
    <property type="project" value="UniProtKB-ARBA"/>
</dbReference>
<evidence type="ECO:0000256" key="8">
    <source>
        <dbReference type="RuleBase" id="RU003887"/>
    </source>
</evidence>
<dbReference type="Gene3D" id="3.30.70.580">
    <property type="entry name" value="Pseudouridine synthase I, catalytic domain, N-terminal subdomain"/>
    <property type="match status" value="1"/>
</dbReference>
<evidence type="ECO:0000256" key="4">
    <source>
        <dbReference type="ARBA" id="ARBA00023235"/>
    </source>
</evidence>
<comment type="similarity">
    <text evidence="2 8">Belongs to the pseudouridine synthase RsuA family.</text>
</comment>
<dbReference type="EMBL" id="CP026100">
    <property type="protein sequence ID" value="AYV47908.1"/>
    <property type="molecule type" value="Genomic_DNA"/>
</dbReference>
<dbReference type="OrthoDB" id="9807213at2"/>
<dbReference type="GO" id="GO:0005829">
    <property type="term" value="C:cytosol"/>
    <property type="evidence" value="ECO:0007669"/>
    <property type="project" value="UniProtKB-ARBA"/>
</dbReference>
<dbReference type="InterPro" id="IPR002942">
    <property type="entry name" value="S4_RNA-bd"/>
</dbReference>